<keyword evidence="3" id="KW-1185">Reference proteome</keyword>
<organism evidence="2 3">
    <name type="scientific">Byssothecium circinans</name>
    <dbReference type="NCBI Taxonomy" id="147558"/>
    <lineage>
        <taxon>Eukaryota</taxon>
        <taxon>Fungi</taxon>
        <taxon>Dikarya</taxon>
        <taxon>Ascomycota</taxon>
        <taxon>Pezizomycotina</taxon>
        <taxon>Dothideomycetes</taxon>
        <taxon>Pleosporomycetidae</taxon>
        <taxon>Pleosporales</taxon>
        <taxon>Massarineae</taxon>
        <taxon>Massarinaceae</taxon>
        <taxon>Byssothecium</taxon>
    </lineage>
</organism>
<proteinExistence type="predicted"/>
<gene>
    <name evidence="2" type="ORF">CC80DRAFT_152113</name>
</gene>
<reference evidence="2" key="1">
    <citation type="journal article" date="2020" name="Stud. Mycol.">
        <title>101 Dothideomycetes genomes: a test case for predicting lifestyles and emergence of pathogens.</title>
        <authorList>
            <person name="Haridas S."/>
            <person name="Albert R."/>
            <person name="Binder M."/>
            <person name="Bloem J."/>
            <person name="Labutti K."/>
            <person name="Salamov A."/>
            <person name="Andreopoulos B."/>
            <person name="Baker S."/>
            <person name="Barry K."/>
            <person name="Bills G."/>
            <person name="Bluhm B."/>
            <person name="Cannon C."/>
            <person name="Castanera R."/>
            <person name="Culley D."/>
            <person name="Daum C."/>
            <person name="Ezra D."/>
            <person name="Gonzalez J."/>
            <person name="Henrissat B."/>
            <person name="Kuo A."/>
            <person name="Liang C."/>
            <person name="Lipzen A."/>
            <person name="Lutzoni F."/>
            <person name="Magnuson J."/>
            <person name="Mondo S."/>
            <person name="Nolan M."/>
            <person name="Ohm R."/>
            <person name="Pangilinan J."/>
            <person name="Park H.-J."/>
            <person name="Ramirez L."/>
            <person name="Alfaro M."/>
            <person name="Sun H."/>
            <person name="Tritt A."/>
            <person name="Yoshinaga Y."/>
            <person name="Zwiers L.-H."/>
            <person name="Turgeon B."/>
            <person name="Goodwin S."/>
            <person name="Spatafora J."/>
            <person name="Crous P."/>
            <person name="Grigoriev I."/>
        </authorList>
    </citation>
    <scope>NUCLEOTIDE SEQUENCE</scope>
    <source>
        <strain evidence="2">CBS 675.92</strain>
    </source>
</reference>
<accession>A0A6A5TKJ4</accession>
<feature type="region of interest" description="Disordered" evidence="1">
    <location>
        <begin position="1"/>
        <end position="59"/>
    </location>
</feature>
<feature type="compositionally biased region" description="Basic residues" evidence="1">
    <location>
        <begin position="90"/>
        <end position="99"/>
    </location>
</feature>
<evidence type="ECO:0000256" key="1">
    <source>
        <dbReference type="SAM" id="MobiDB-lite"/>
    </source>
</evidence>
<feature type="compositionally biased region" description="Polar residues" evidence="1">
    <location>
        <begin position="100"/>
        <end position="109"/>
    </location>
</feature>
<evidence type="ECO:0000313" key="2">
    <source>
        <dbReference type="EMBL" id="KAF1953225.1"/>
    </source>
</evidence>
<dbReference type="AlphaFoldDB" id="A0A6A5TKJ4"/>
<name>A0A6A5TKJ4_9PLEO</name>
<sequence>MRTAGAGVVAGGLASRSDEAVRQPAAKGHQEMEERREDTWKVERSTAARSLDGRRRSVGEGGVVCWREGSWRSFEREARRVDSKEIVNKAHLHAKKNHSNRAANPSNGDKGTIESHAGKTLGRRDRNDSSRHRTPVNPPNGRSSFYHRHTDHTS</sequence>
<evidence type="ECO:0000313" key="3">
    <source>
        <dbReference type="Proteomes" id="UP000800035"/>
    </source>
</evidence>
<feature type="compositionally biased region" description="Basic and acidic residues" evidence="1">
    <location>
        <begin position="111"/>
        <end position="131"/>
    </location>
</feature>
<dbReference type="Proteomes" id="UP000800035">
    <property type="component" value="Unassembled WGS sequence"/>
</dbReference>
<protein>
    <submittedName>
        <fullName evidence="2">Uncharacterized protein</fullName>
    </submittedName>
</protein>
<dbReference type="EMBL" id="ML977005">
    <property type="protein sequence ID" value="KAF1953225.1"/>
    <property type="molecule type" value="Genomic_DNA"/>
</dbReference>
<feature type="compositionally biased region" description="Basic and acidic residues" evidence="1">
    <location>
        <begin position="28"/>
        <end position="58"/>
    </location>
</feature>
<feature type="compositionally biased region" description="Basic residues" evidence="1">
    <location>
        <begin position="145"/>
        <end position="154"/>
    </location>
</feature>
<feature type="compositionally biased region" description="Low complexity" evidence="1">
    <location>
        <begin position="1"/>
        <end position="14"/>
    </location>
</feature>
<feature type="region of interest" description="Disordered" evidence="1">
    <location>
        <begin position="86"/>
        <end position="154"/>
    </location>
</feature>